<dbReference type="EMBL" id="CP163443">
    <property type="protein sequence ID" value="XDQ58924.1"/>
    <property type="molecule type" value="Genomic_DNA"/>
</dbReference>
<name>A0AB39S0P4_9ACTN</name>
<accession>A0AB39S0P4</accession>
<proteinExistence type="predicted"/>
<dbReference type="NCBIfam" id="NF047334">
    <property type="entry name" value="modulat_TrpM"/>
    <property type="match status" value="1"/>
</dbReference>
<dbReference type="RefSeq" id="WP_369252223.1">
    <property type="nucleotide sequence ID" value="NZ_CP163443.1"/>
</dbReference>
<protein>
    <submittedName>
        <fullName evidence="1">Tryptophan biosynthesis modulator TrpM</fullName>
    </submittedName>
</protein>
<dbReference type="AlphaFoldDB" id="A0AB39S0P4"/>
<sequence length="78" mass="8478">MPGLGAASLPVASAARDPYARLARGCRPRGCRAPARRVHGRRVRYVIGDEPGQVNGMRWPERVRALALSPAEFTLRVG</sequence>
<dbReference type="InterPro" id="IPR058113">
    <property type="entry name" value="TrpM_modulator"/>
</dbReference>
<reference evidence="1" key="1">
    <citation type="submission" date="2024-07" db="EMBL/GenBank/DDBJ databases">
        <authorList>
            <person name="Yu S.T."/>
        </authorList>
    </citation>
    <scope>NUCLEOTIDE SEQUENCE</scope>
    <source>
        <strain evidence="1">R41</strain>
    </source>
</reference>
<organism evidence="1">
    <name type="scientific">Streptomyces sp. R41</name>
    <dbReference type="NCBI Taxonomy" id="3238632"/>
    <lineage>
        <taxon>Bacteria</taxon>
        <taxon>Bacillati</taxon>
        <taxon>Actinomycetota</taxon>
        <taxon>Actinomycetes</taxon>
        <taxon>Kitasatosporales</taxon>
        <taxon>Streptomycetaceae</taxon>
        <taxon>Streptomyces</taxon>
    </lineage>
</organism>
<gene>
    <name evidence="1" type="primary">trpM</name>
    <name evidence="1" type="synonym">trpX</name>
    <name evidence="1" type="ORF">AB5J53_13870</name>
</gene>
<evidence type="ECO:0000313" key="1">
    <source>
        <dbReference type="EMBL" id="XDQ58924.1"/>
    </source>
</evidence>